<keyword evidence="1" id="KW-0175">Coiled coil</keyword>
<evidence type="ECO:0000313" key="5">
    <source>
        <dbReference type="Proteomes" id="UP001212997"/>
    </source>
</evidence>
<feature type="domain" description="DUF6697" evidence="3">
    <location>
        <begin position="670"/>
        <end position="827"/>
    </location>
</feature>
<gene>
    <name evidence="4" type="ORF">NLI96_g9249</name>
</gene>
<accession>A0AAD5UVR8</accession>
<reference evidence="4" key="1">
    <citation type="submission" date="2022-07" db="EMBL/GenBank/DDBJ databases">
        <title>Genome Sequence of Physisporinus lineatus.</title>
        <authorList>
            <person name="Buettner E."/>
        </authorList>
    </citation>
    <scope>NUCLEOTIDE SEQUENCE</scope>
    <source>
        <strain evidence="4">VT162</strain>
    </source>
</reference>
<dbReference type="Proteomes" id="UP001212997">
    <property type="component" value="Unassembled WGS sequence"/>
</dbReference>
<comment type="caution">
    <text evidence="4">The sequence shown here is derived from an EMBL/GenBank/DDBJ whole genome shotgun (WGS) entry which is preliminary data.</text>
</comment>
<name>A0AAD5UVR8_9APHY</name>
<dbReference type="PANTHER" id="PTHR24216:SF65">
    <property type="entry name" value="PAXILLIN-LIKE PROTEIN 1"/>
    <property type="match status" value="1"/>
</dbReference>
<feature type="region of interest" description="Disordered" evidence="2">
    <location>
        <begin position="1170"/>
        <end position="1308"/>
    </location>
</feature>
<feature type="compositionally biased region" description="Polar residues" evidence="2">
    <location>
        <begin position="572"/>
        <end position="582"/>
    </location>
</feature>
<evidence type="ECO:0000259" key="3">
    <source>
        <dbReference type="Pfam" id="PF20411"/>
    </source>
</evidence>
<dbReference type="Pfam" id="PF20411">
    <property type="entry name" value="DUF6697"/>
    <property type="match status" value="1"/>
</dbReference>
<organism evidence="4 5">
    <name type="scientific">Meripilus lineatus</name>
    <dbReference type="NCBI Taxonomy" id="2056292"/>
    <lineage>
        <taxon>Eukaryota</taxon>
        <taxon>Fungi</taxon>
        <taxon>Dikarya</taxon>
        <taxon>Basidiomycota</taxon>
        <taxon>Agaricomycotina</taxon>
        <taxon>Agaricomycetes</taxon>
        <taxon>Polyporales</taxon>
        <taxon>Meripilaceae</taxon>
        <taxon>Meripilus</taxon>
    </lineage>
</organism>
<protein>
    <recommendedName>
        <fullName evidence="3">DUF6697 domain-containing protein</fullName>
    </recommendedName>
</protein>
<feature type="compositionally biased region" description="Pro residues" evidence="2">
    <location>
        <begin position="1235"/>
        <end position="1251"/>
    </location>
</feature>
<feature type="coiled-coil region" evidence="1">
    <location>
        <begin position="20"/>
        <end position="54"/>
    </location>
</feature>
<evidence type="ECO:0000256" key="2">
    <source>
        <dbReference type="SAM" id="MobiDB-lite"/>
    </source>
</evidence>
<feature type="coiled-coil region" evidence="1">
    <location>
        <begin position="87"/>
        <end position="128"/>
    </location>
</feature>
<feature type="region of interest" description="Disordered" evidence="2">
    <location>
        <begin position="572"/>
        <end position="595"/>
    </location>
</feature>
<feature type="compositionally biased region" description="Pro residues" evidence="2">
    <location>
        <begin position="1067"/>
        <end position="1079"/>
    </location>
</feature>
<proteinExistence type="predicted"/>
<feature type="compositionally biased region" description="Basic and acidic residues" evidence="2">
    <location>
        <begin position="1263"/>
        <end position="1294"/>
    </location>
</feature>
<feature type="region of interest" description="Disordered" evidence="2">
    <location>
        <begin position="134"/>
        <end position="184"/>
    </location>
</feature>
<feature type="coiled-coil region" evidence="1">
    <location>
        <begin position="438"/>
        <end position="472"/>
    </location>
</feature>
<feature type="region of interest" description="Disordered" evidence="2">
    <location>
        <begin position="1024"/>
        <end position="1080"/>
    </location>
</feature>
<dbReference type="EMBL" id="JANAWD010000458">
    <property type="protein sequence ID" value="KAJ3479158.1"/>
    <property type="molecule type" value="Genomic_DNA"/>
</dbReference>
<feature type="compositionally biased region" description="Pro residues" evidence="2">
    <location>
        <begin position="1030"/>
        <end position="1055"/>
    </location>
</feature>
<evidence type="ECO:0000313" key="4">
    <source>
        <dbReference type="EMBL" id="KAJ3479158.1"/>
    </source>
</evidence>
<sequence length="1308" mass="146728">MSEISFAGVGASGVDAWDLVKLLNKELKAARADLEAAQSESHQKQDEIETLRETTLGRGGSCVPGLCQAAHEMKRQIQLRKLVEDELEECRASLREKTVLVESLRQEVDRLKRRQQQFLEGVSNLQEKYVEAASSSDSNIDVQSEGISKMPSSNAIGEVSGKVPVRSESPTENENMEQDEEGRHRFSPAKLATWTKTLMKVDTSERPESEACLVPKTRNPTRFITPEVMESSGSPGLLFCSNRMVWYSEPYQHALFFAPKQLYNPNTDEYWTDNTELLDHLGHTRDVFYSSFEDGAPEIHYAGTYVCRQIEDLSVKEYQQLDIKLRKDLRKLTIAEGAGKVGKAKVHIARTYDVGARQIACLALEKAVDQIESLRNLDTCLNGTPRKAECLSRKGNQPAGLDSPIMIAIHIHLCGIAQMSEISLEGTGAPGIDAWDLVKLLNKELKAARSDLEAAQSESQRKQDEIETLRGTTLATGASPTPDSGVGSCVPGLCKAANEMKSQIQLRKLIEDELEECRASLREKVCAFTIAAFNIDCLKRRQQQFWEGVSNLQEKYVGATSSLDSNVDIQSAGTSTMHSSNGLEKLSDKAPVRSESPIENEHMVPEMEEEHIFSPVQLETWTKSLIKIDTSERPESEPCLPPKAKDPTRFITPVRFLMASSSQQGYSSRRHYPQEVLESSGSPGSLFCSNRMVWCSEPYQHALYFAPRQLYDPNTDANWTDNTELLDLLGQTRDVFFSSFEDGINEIHYAGTYICRQIEALTVEEYQQLNPHLRKVLRKLTITAEVENVGKVKMHIAKSYEAGSRQIACLALECVGFNKVLYELLVDQHKARFSQKSVKRGFPQHIFSLSYILERMSLDQNLFTLSVTPNKDDPSVVDLVDPSGYAHYRKHRVPDPAYKMNVYDPLSESLLATVTAPSATSKHKTIELHNPSIIVELKYTGTITFKWRFKWEEHEFEWKREECYILRKPDPSVLVAVTKEPPGRLKTSNVQLLDYNLNRFDIQDRKGLEIVILTALLSFQDTNDAYHTPTPEPTPVPSPHAVPPPPPALNIPPPDAGSRTLSDLPTSPAPALPPRPPPKTGVERIAELHMIRSLQGEGEVNEVEVGDEGTVDDYAQYAEGLLKDDAMLFVTLTSSSAAQVPKVLQVVEQTKRLRRISGEEDDQELHQYVSYDSQPKRKKGPRRINLNDPIGVGKGYQPPSNLTVHLSKIDMPELAPKNRPKEPSKARPTSMIVPPSAPPPAIPQSRPPPSPHLMSPGGQPPKPVKETSKQKKEREKEMERERKERERREKEEKKKAKKGVFTRFGHIQ</sequence>
<keyword evidence="5" id="KW-1185">Reference proteome</keyword>
<dbReference type="PANTHER" id="PTHR24216">
    <property type="entry name" value="PAXILLIN-RELATED"/>
    <property type="match status" value="1"/>
</dbReference>
<evidence type="ECO:0000256" key="1">
    <source>
        <dbReference type="SAM" id="Coils"/>
    </source>
</evidence>
<feature type="compositionally biased region" description="Polar residues" evidence="2">
    <location>
        <begin position="134"/>
        <end position="155"/>
    </location>
</feature>
<dbReference type="InterPro" id="IPR046520">
    <property type="entry name" value="DUF6697"/>
</dbReference>